<protein>
    <submittedName>
        <fullName evidence="2">Uncharacterized protein</fullName>
    </submittedName>
</protein>
<evidence type="ECO:0000313" key="4">
    <source>
        <dbReference type="Proteomes" id="UP001187192"/>
    </source>
</evidence>
<reference evidence="2" key="1">
    <citation type="submission" date="2023-07" db="EMBL/GenBank/DDBJ databases">
        <title>draft genome sequence of fig (Ficus carica).</title>
        <authorList>
            <person name="Takahashi T."/>
            <person name="Nishimura K."/>
        </authorList>
    </citation>
    <scope>NUCLEOTIDE SEQUENCE</scope>
</reference>
<dbReference type="EMBL" id="BTGU01000485">
    <property type="protein sequence ID" value="GMN67666.1"/>
    <property type="molecule type" value="Genomic_DNA"/>
</dbReference>
<dbReference type="AlphaFoldDB" id="A0AA88E4Y7"/>
<organism evidence="2 4">
    <name type="scientific">Ficus carica</name>
    <name type="common">Common fig</name>
    <dbReference type="NCBI Taxonomy" id="3494"/>
    <lineage>
        <taxon>Eukaryota</taxon>
        <taxon>Viridiplantae</taxon>
        <taxon>Streptophyta</taxon>
        <taxon>Embryophyta</taxon>
        <taxon>Tracheophyta</taxon>
        <taxon>Spermatophyta</taxon>
        <taxon>Magnoliopsida</taxon>
        <taxon>eudicotyledons</taxon>
        <taxon>Gunneridae</taxon>
        <taxon>Pentapetalae</taxon>
        <taxon>rosids</taxon>
        <taxon>fabids</taxon>
        <taxon>Rosales</taxon>
        <taxon>Moraceae</taxon>
        <taxon>Ficeae</taxon>
        <taxon>Ficus</taxon>
    </lineage>
</organism>
<sequence length="78" mass="8467">MVSILCLDRCQHHKTQSPHPFLSSSSSPSTASSTEPSRCDNRADDGDKSDYSGTVGCVDRAIVISIWDFVWKFGAGFA</sequence>
<name>A0AA88E4Y7_FICCA</name>
<feature type="compositionally biased region" description="Basic and acidic residues" evidence="1">
    <location>
        <begin position="37"/>
        <end position="50"/>
    </location>
</feature>
<gene>
    <name evidence="2" type="ORF">TIFTF001_036724</name>
    <name evidence="3" type="ORF">TIFTF001_036727</name>
</gene>
<comment type="caution">
    <text evidence="2">The sequence shown here is derived from an EMBL/GenBank/DDBJ whole genome shotgun (WGS) entry which is preliminary data.</text>
</comment>
<feature type="compositionally biased region" description="Low complexity" evidence="1">
    <location>
        <begin position="17"/>
        <end position="36"/>
    </location>
</feature>
<evidence type="ECO:0000256" key="1">
    <source>
        <dbReference type="SAM" id="MobiDB-lite"/>
    </source>
</evidence>
<dbReference type="Proteomes" id="UP001187192">
    <property type="component" value="Unassembled WGS sequence"/>
</dbReference>
<keyword evidence="4" id="KW-1185">Reference proteome</keyword>
<evidence type="ECO:0000313" key="3">
    <source>
        <dbReference type="EMBL" id="GMN67666.1"/>
    </source>
</evidence>
<dbReference type="EMBL" id="BTGU01000484">
    <property type="protein sequence ID" value="GMN67665.1"/>
    <property type="molecule type" value="Genomic_DNA"/>
</dbReference>
<proteinExistence type="predicted"/>
<evidence type="ECO:0000313" key="2">
    <source>
        <dbReference type="EMBL" id="GMN67665.1"/>
    </source>
</evidence>
<accession>A0AA88E4Y7</accession>
<feature type="region of interest" description="Disordered" evidence="1">
    <location>
        <begin position="12"/>
        <end position="54"/>
    </location>
</feature>